<organism evidence="1 2">
    <name type="scientific">Brachionus plicatilis</name>
    <name type="common">Marine rotifer</name>
    <name type="synonym">Brachionus muelleri</name>
    <dbReference type="NCBI Taxonomy" id="10195"/>
    <lineage>
        <taxon>Eukaryota</taxon>
        <taxon>Metazoa</taxon>
        <taxon>Spiralia</taxon>
        <taxon>Gnathifera</taxon>
        <taxon>Rotifera</taxon>
        <taxon>Eurotatoria</taxon>
        <taxon>Monogononta</taxon>
        <taxon>Pseudotrocha</taxon>
        <taxon>Ploima</taxon>
        <taxon>Brachionidae</taxon>
        <taxon>Brachionus</taxon>
    </lineage>
</organism>
<name>A0A3M7Q729_BRAPC</name>
<dbReference type="Proteomes" id="UP000276133">
    <property type="component" value="Unassembled WGS sequence"/>
</dbReference>
<evidence type="ECO:0000313" key="1">
    <source>
        <dbReference type="EMBL" id="RNA07014.1"/>
    </source>
</evidence>
<dbReference type="EMBL" id="REGN01007196">
    <property type="protein sequence ID" value="RNA07014.1"/>
    <property type="molecule type" value="Genomic_DNA"/>
</dbReference>
<comment type="caution">
    <text evidence="1">The sequence shown here is derived from an EMBL/GenBank/DDBJ whole genome shotgun (WGS) entry which is preliminary data.</text>
</comment>
<proteinExistence type="predicted"/>
<sequence>MKCVGFGKNSSQFPLTGFCPTSRIAAAITFAVVSCPAMKNDTKSELYVVVSITIFKKYCNTYLPKKFSNVQQICKK</sequence>
<gene>
    <name evidence="1" type="ORF">BpHYR1_046630</name>
</gene>
<reference evidence="1 2" key="1">
    <citation type="journal article" date="2018" name="Sci. Rep.">
        <title>Genomic signatures of local adaptation to the degree of environmental predictability in rotifers.</title>
        <authorList>
            <person name="Franch-Gras L."/>
            <person name="Hahn C."/>
            <person name="Garcia-Roger E.M."/>
            <person name="Carmona M.J."/>
            <person name="Serra M."/>
            <person name="Gomez A."/>
        </authorList>
    </citation>
    <scope>NUCLEOTIDE SEQUENCE [LARGE SCALE GENOMIC DNA]</scope>
    <source>
        <strain evidence="1">HYR1</strain>
    </source>
</reference>
<keyword evidence="2" id="KW-1185">Reference proteome</keyword>
<dbReference type="AlphaFoldDB" id="A0A3M7Q729"/>
<evidence type="ECO:0000313" key="2">
    <source>
        <dbReference type="Proteomes" id="UP000276133"/>
    </source>
</evidence>
<accession>A0A3M7Q729</accession>
<protein>
    <submittedName>
        <fullName evidence="1">Uncharacterized protein</fullName>
    </submittedName>
</protein>
<dbReference type="PROSITE" id="PS51257">
    <property type="entry name" value="PROKAR_LIPOPROTEIN"/>
    <property type="match status" value="1"/>
</dbReference>